<dbReference type="Proteomes" id="UP001212498">
    <property type="component" value="Unassembled WGS sequence"/>
</dbReference>
<keyword evidence="2" id="KW-1185">Reference proteome</keyword>
<reference evidence="1 2" key="1">
    <citation type="submission" date="2022-11" db="EMBL/GenBank/DDBJ databases">
        <title>Nonomuraea corallina sp. nov., a new species of the genus Nonomuraea isolated from sea side sediment in Thai sea.</title>
        <authorList>
            <person name="Ngamcharungchit C."/>
            <person name="Matsumoto A."/>
            <person name="Suriyachadkun C."/>
            <person name="Panbangred W."/>
            <person name="Inahashi Y."/>
            <person name="Intra B."/>
        </authorList>
    </citation>
    <scope>NUCLEOTIDE SEQUENCE [LARGE SCALE GENOMIC DNA]</scope>
    <source>
        <strain evidence="1 2">DSM 43553</strain>
    </source>
</reference>
<sequence length="203" mass="22465">MLFYTDGIIEAQNAEGEYFGLGRFTDFIIMHEGDGRTRRADCRTMPRTFWSNGSPSTPSSPCSPEVPSAAGIRGAGIWGRWCRRPAPGQREVRVRAGQGNHLPNPVLDGCRRVVKRPVAGFTLVHMRLLTAEQPRVTMPGRQLVLVSPLPVSGCGRWSFRSAEASRRARAGGEVPLSWAARAPVSDRHEIDQRPCGRRSRHPL</sequence>
<evidence type="ECO:0000313" key="2">
    <source>
        <dbReference type="Proteomes" id="UP001212498"/>
    </source>
</evidence>
<gene>
    <name evidence="1" type="ORF">OUY24_39210</name>
</gene>
<name>A0ABT4TB24_9ACTN</name>
<evidence type="ECO:0008006" key="3">
    <source>
        <dbReference type="Google" id="ProtNLM"/>
    </source>
</evidence>
<organism evidence="1 2">
    <name type="scientific">Nonomuraea ferruginea</name>
    <dbReference type="NCBI Taxonomy" id="46174"/>
    <lineage>
        <taxon>Bacteria</taxon>
        <taxon>Bacillati</taxon>
        <taxon>Actinomycetota</taxon>
        <taxon>Actinomycetes</taxon>
        <taxon>Streptosporangiales</taxon>
        <taxon>Streptosporangiaceae</taxon>
        <taxon>Nonomuraea</taxon>
    </lineage>
</organism>
<proteinExistence type="predicted"/>
<accession>A0ABT4TB24</accession>
<evidence type="ECO:0000313" key="1">
    <source>
        <dbReference type="EMBL" id="MDA0646693.1"/>
    </source>
</evidence>
<dbReference type="RefSeq" id="WP_271279901.1">
    <property type="nucleotide sequence ID" value="NZ_BAABFD010000010.1"/>
</dbReference>
<dbReference type="EMBL" id="JAPNUD010000217">
    <property type="protein sequence ID" value="MDA0646693.1"/>
    <property type="molecule type" value="Genomic_DNA"/>
</dbReference>
<protein>
    <recommendedName>
        <fullName evidence="3">Stage II sporulation protein E</fullName>
    </recommendedName>
</protein>
<comment type="caution">
    <text evidence="1">The sequence shown here is derived from an EMBL/GenBank/DDBJ whole genome shotgun (WGS) entry which is preliminary data.</text>
</comment>